<dbReference type="PROSITE" id="PS51123">
    <property type="entry name" value="OMPA_2"/>
    <property type="match status" value="1"/>
</dbReference>
<dbReference type="PRINTS" id="PR01021">
    <property type="entry name" value="OMPADOMAIN"/>
</dbReference>
<dbReference type="Proteomes" id="UP000321907">
    <property type="component" value="Unassembled WGS sequence"/>
</dbReference>
<gene>
    <name evidence="6" type="ORF">FUA23_20960</name>
</gene>
<organism evidence="6 7">
    <name type="scientific">Neolewinella aurantiaca</name>
    <dbReference type="NCBI Taxonomy" id="2602767"/>
    <lineage>
        <taxon>Bacteria</taxon>
        <taxon>Pseudomonadati</taxon>
        <taxon>Bacteroidota</taxon>
        <taxon>Saprospiria</taxon>
        <taxon>Saprospirales</taxon>
        <taxon>Lewinellaceae</taxon>
        <taxon>Neolewinella</taxon>
    </lineage>
</organism>
<reference evidence="6 7" key="1">
    <citation type="submission" date="2019-08" db="EMBL/GenBank/DDBJ databases">
        <title>Lewinella sp. strain SSH13 Genome sequencing and assembly.</title>
        <authorList>
            <person name="Kim I."/>
        </authorList>
    </citation>
    <scope>NUCLEOTIDE SEQUENCE [LARGE SCALE GENOMIC DNA]</scope>
    <source>
        <strain evidence="6 7">SSH13</strain>
    </source>
</reference>
<dbReference type="AlphaFoldDB" id="A0A5C7FCH3"/>
<evidence type="ECO:0000313" key="6">
    <source>
        <dbReference type="EMBL" id="TXF85037.1"/>
    </source>
</evidence>
<dbReference type="PANTHER" id="PTHR30329:SF21">
    <property type="entry name" value="LIPOPROTEIN YIAD-RELATED"/>
    <property type="match status" value="1"/>
</dbReference>
<keyword evidence="7" id="KW-1185">Reference proteome</keyword>
<dbReference type="SUPFAM" id="SSF103088">
    <property type="entry name" value="OmpA-like"/>
    <property type="match status" value="2"/>
</dbReference>
<dbReference type="InterPro" id="IPR036737">
    <property type="entry name" value="OmpA-like_sf"/>
</dbReference>
<dbReference type="RefSeq" id="WP_147932738.1">
    <property type="nucleotide sequence ID" value="NZ_VOXD01000050.1"/>
</dbReference>
<evidence type="ECO:0000256" key="2">
    <source>
        <dbReference type="ARBA" id="ARBA00023136"/>
    </source>
</evidence>
<proteinExistence type="predicted"/>
<name>A0A5C7FCH3_9BACT</name>
<keyword evidence="2 4" id="KW-0472">Membrane</keyword>
<dbReference type="Gene3D" id="3.30.1330.60">
    <property type="entry name" value="OmpA-like domain"/>
    <property type="match status" value="2"/>
</dbReference>
<comment type="caution">
    <text evidence="6">The sequence shown here is derived from an EMBL/GenBank/DDBJ whole genome shotgun (WGS) entry which is preliminary data.</text>
</comment>
<protein>
    <submittedName>
        <fullName evidence="6">OmpA family protein</fullName>
    </submittedName>
</protein>
<evidence type="ECO:0000313" key="7">
    <source>
        <dbReference type="Proteomes" id="UP000321907"/>
    </source>
</evidence>
<evidence type="ECO:0000256" key="4">
    <source>
        <dbReference type="PROSITE-ProRule" id="PRU00473"/>
    </source>
</evidence>
<dbReference type="GO" id="GO:0009279">
    <property type="term" value="C:cell outer membrane"/>
    <property type="evidence" value="ECO:0007669"/>
    <property type="project" value="UniProtKB-SubCell"/>
</dbReference>
<keyword evidence="3" id="KW-0998">Cell outer membrane</keyword>
<dbReference type="EMBL" id="VOXD01000050">
    <property type="protein sequence ID" value="TXF85037.1"/>
    <property type="molecule type" value="Genomic_DNA"/>
</dbReference>
<dbReference type="OrthoDB" id="9763897at2"/>
<dbReference type="InterPro" id="IPR006665">
    <property type="entry name" value="OmpA-like"/>
</dbReference>
<accession>A0A5C7FCH3</accession>
<comment type="subcellular location">
    <subcellularLocation>
        <location evidence="1">Cell outer membrane</location>
    </subcellularLocation>
</comment>
<feature type="domain" description="OmpA-like" evidence="5">
    <location>
        <begin position="166"/>
        <end position="285"/>
    </location>
</feature>
<dbReference type="CDD" id="cd07185">
    <property type="entry name" value="OmpA_C-like"/>
    <property type="match status" value="1"/>
</dbReference>
<evidence type="ECO:0000256" key="3">
    <source>
        <dbReference type="ARBA" id="ARBA00023237"/>
    </source>
</evidence>
<dbReference type="InterPro" id="IPR050330">
    <property type="entry name" value="Bact_OuterMem_StrucFunc"/>
</dbReference>
<evidence type="ECO:0000259" key="5">
    <source>
        <dbReference type="PROSITE" id="PS51123"/>
    </source>
</evidence>
<sequence length="285" mass="31152">MSNLLKFFLMALAWALLWAVSYYGCIKPEYCPDDQAAVTAPVTPAPAAVTNDYEIVSKTGSAEVLTGTLWDGELNGLLAKFKADPTQQLEVYGHYYEGEVPAPGDRALGQSRADAIKAILVKAGIPAASITATPRAISSAVPAEGKLWDAGAFAWVQAAEEGQKDKVTEISSDQIKINFPYNESTTRLSNNTENYLKTLAQRMTETNETVAIVGHTDVRGRDDYNMTLGQKRADFVKKRLVSYGVQANRISTSSMGETRPEIPNATTDAQHYENRRAILTLNRVQ</sequence>
<dbReference type="InterPro" id="IPR006664">
    <property type="entry name" value="OMP_bac"/>
</dbReference>
<dbReference type="Pfam" id="PF00691">
    <property type="entry name" value="OmpA"/>
    <property type="match status" value="1"/>
</dbReference>
<dbReference type="PANTHER" id="PTHR30329">
    <property type="entry name" value="STATOR ELEMENT OF FLAGELLAR MOTOR COMPLEX"/>
    <property type="match status" value="1"/>
</dbReference>
<evidence type="ECO:0000256" key="1">
    <source>
        <dbReference type="ARBA" id="ARBA00004442"/>
    </source>
</evidence>